<evidence type="ECO:0000313" key="3">
    <source>
        <dbReference type="EMBL" id="EIE86113.1"/>
    </source>
</evidence>
<dbReference type="OMA" id="IDHKMEQ"/>
<evidence type="ECO:0000256" key="1">
    <source>
        <dbReference type="SAM" id="Coils"/>
    </source>
</evidence>
<dbReference type="EMBL" id="CH476739">
    <property type="protein sequence ID" value="EIE86113.1"/>
    <property type="molecule type" value="Genomic_DNA"/>
</dbReference>
<evidence type="ECO:0000256" key="2">
    <source>
        <dbReference type="SAM" id="MobiDB-lite"/>
    </source>
</evidence>
<gene>
    <name evidence="3" type="ORF">RO3G_10824</name>
</gene>
<name>I1CCD3_RHIO9</name>
<dbReference type="Proteomes" id="UP000009138">
    <property type="component" value="Unassembled WGS sequence"/>
</dbReference>
<dbReference type="OrthoDB" id="2227164at2759"/>
<keyword evidence="4" id="KW-1185">Reference proteome</keyword>
<protein>
    <submittedName>
        <fullName evidence="3">Uncharacterized protein</fullName>
    </submittedName>
</protein>
<feature type="compositionally biased region" description="Basic and acidic residues" evidence="2">
    <location>
        <begin position="59"/>
        <end position="70"/>
    </location>
</feature>
<dbReference type="InParanoid" id="I1CCD3"/>
<dbReference type="RefSeq" id="XP_067521509.1">
    <property type="nucleotide sequence ID" value="XM_067665408.1"/>
</dbReference>
<accession>I1CCD3</accession>
<feature type="region of interest" description="Disordered" evidence="2">
    <location>
        <begin position="1"/>
        <end position="25"/>
    </location>
</feature>
<proteinExistence type="predicted"/>
<feature type="coiled-coil region" evidence="1">
    <location>
        <begin position="92"/>
        <end position="175"/>
    </location>
</feature>
<dbReference type="GeneID" id="93617789"/>
<dbReference type="AlphaFoldDB" id="I1CCD3"/>
<dbReference type="VEuPathDB" id="FungiDB:RO3G_10824"/>
<sequence length="210" mass="24676">MSDKENQTTVELPRRERGNEKPIEQTKFTFDTLNFKPLDDTQLVQKHKKSSFIVNTSTEQKRNEDTKETEPELNIQPLKVQHRQNKEDMPISSKEKQEVEALKDELFKLENENKGHQEFVALLGMQIESLRSELNADSRSVQEIEKQIESLSEELNEYEEYDKELTSTLENKNEQGIEFMLNIKKKDEIISDLLNQLSETKFKISEIQTQ</sequence>
<organism evidence="3 4">
    <name type="scientific">Rhizopus delemar (strain RA 99-880 / ATCC MYA-4621 / FGSC 9543 / NRRL 43880)</name>
    <name type="common">Mucormycosis agent</name>
    <name type="synonym">Rhizopus arrhizus var. delemar</name>
    <dbReference type="NCBI Taxonomy" id="246409"/>
    <lineage>
        <taxon>Eukaryota</taxon>
        <taxon>Fungi</taxon>
        <taxon>Fungi incertae sedis</taxon>
        <taxon>Mucoromycota</taxon>
        <taxon>Mucoromycotina</taxon>
        <taxon>Mucoromycetes</taxon>
        <taxon>Mucorales</taxon>
        <taxon>Mucorineae</taxon>
        <taxon>Rhizopodaceae</taxon>
        <taxon>Rhizopus</taxon>
    </lineage>
</organism>
<keyword evidence="1" id="KW-0175">Coiled coil</keyword>
<feature type="compositionally biased region" description="Basic and acidic residues" evidence="2">
    <location>
        <begin position="1"/>
        <end position="24"/>
    </location>
</feature>
<feature type="region of interest" description="Disordered" evidence="2">
    <location>
        <begin position="55"/>
        <end position="91"/>
    </location>
</feature>
<evidence type="ECO:0000313" key="4">
    <source>
        <dbReference type="Proteomes" id="UP000009138"/>
    </source>
</evidence>
<reference evidence="3 4" key="1">
    <citation type="journal article" date="2009" name="PLoS Genet.">
        <title>Genomic analysis of the basal lineage fungus Rhizopus oryzae reveals a whole-genome duplication.</title>
        <authorList>
            <person name="Ma L.-J."/>
            <person name="Ibrahim A.S."/>
            <person name="Skory C."/>
            <person name="Grabherr M.G."/>
            <person name="Burger G."/>
            <person name="Butler M."/>
            <person name="Elias M."/>
            <person name="Idnurm A."/>
            <person name="Lang B.F."/>
            <person name="Sone T."/>
            <person name="Abe A."/>
            <person name="Calvo S.E."/>
            <person name="Corrochano L.M."/>
            <person name="Engels R."/>
            <person name="Fu J."/>
            <person name="Hansberg W."/>
            <person name="Kim J.-M."/>
            <person name="Kodira C.D."/>
            <person name="Koehrsen M.J."/>
            <person name="Liu B."/>
            <person name="Miranda-Saavedra D."/>
            <person name="O'Leary S."/>
            <person name="Ortiz-Castellanos L."/>
            <person name="Poulter R."/>
            <person name="Rodriguez-Romero J."/>
            <person name="Ruiz-Herrera J."/>
            <person name="Shen Y.-Q."/>
            <person name="Zeng Q."/>
            <person name="Galagan J."/>
            <person name="Birren B.W."/>
            <person name="Cuomo C.A."/>
            <person name="Wickes B.L."/>
        </authorList>
    </citation>
    <scope>NUCLEOTIDE SEQUENCE [LARGE SCALE GENOMIC DNA]</scope>
    <source>
        <strain evidence="4">RA 99-880 / ATCC MYA-4621 / FGSC 9543 / NRRL 43880</strain>
    </source>
</reference>